<evidence type="ECO:0000313" key="2">
    <source>
        <dbReference type="EMBL" id="NKE62189.1"/>
    </source>
</evidence>
<name>A0ABX1FT47_9PSEU</name>
<gene>
    <name evidence="2" type="ORF">FXN61_37780</name>
</gene>
<evidence type="ECO:0000256" key="1">
    <source>
        <dbReference type="SAM" id="MobiDB-lite"/>
    </source>
</evidence>
<feature type="compositionally biased region" description="Basic and acidic residues" evidence="1">
    <location>
        <begin position="1"/>
        <end position="19"/>
    </location>
</feature>
<dbReference type="InterPro" id="IPR021851">
    <property type="entry name" value="DUF3455"/>
</dbReference>
<protein>
    <submittedName>
        <fullName evidence="2">DUF3455 domain-containing protein</fullName>
    </submittedName>
</protein>
<dbReference type="PANTHER" id="PTHR35567:SF1">
    <property type="entry name" value="CONSERVED FUNGAL PROTEIN (AFU_ORTHOLOGUE AFUA_1G14230)"/>
    <property type="match status" value="1"/>
</dbReference>
<reference evidence="2 3" key="1">
    <citation type="submission" date="2019-08" db="EMBL/GenBank/DDBJ databases">
        <title>Lentzea from Indian Himalayas.</title>
        <authorList>
            <person name="Mandal S."/>
            <person name="Mallick Gupta A."/>
            <person name="Maiti P.K."/>
            <person name="Sarkar J."/>
            <person name="Mandal S."/>
        </authorList>
    </citation>
    <scope>NUCLEOTIDE SEQUENCE [LARGE SCALE GENOMIC DNA]</scope>
    <source>
        <strain evidence="2 3">PSKA42</strain>
    </source>
</reference>
<dbReference type="EMBL" id="VSRL01000229">
    <property type="protein sequence ID" value="NKE62189.1"/>
    <property type="molecule type" value="Genomic_DNA"/>
</dbReference>
<comment type="caution">
    <text evidence="2">The sequence shown here is derived from an EMBL/GenBank/DDBJ whole genome shotgun (WGS) entry which is preliminary data.</text>
</comment>
<feature type="region of interest" description="Disordered" evidence="1">
    <location>
        <begin position="1"/>
        <end position="31"/>
    </location>
</feature>
<keyword evidence="3" id="KW-1185">Reference proteome</keyword>
<accession>A0ABX1FT47</accession>
<dbReference type="Pfam" id="PF11937">
    <property type="entry name" value="DUF3455"/>
    <property type="match status" value="1"/>
</dbReference>
<dbReference type="PANTHER" id="PTHR35567">
    <property type="entry name" value="MALATE DEHYDROGENASE (AFU_ORTHOLOGUE AFUA_2G13800)"/>
    <property type="match status" value="1"/>
</dbReference>
<sequence length="201" mass="21272">MPRCWRQIETREREHDAHQPNRGRTGRRGHDGVRLGAATAPAGAGQIASAQVPEVIKVPAGNRQIAFLQAHGVQTYQCANGAWSFLQPDAILESYGRAVVLHTKSPVWTSVEDGSSVTATTVASSPVPLAVPQLLLRSTGNRGPGVLGAVTFVQRLNTTGGLSPAGACKDGATASIPYTADYAFWAATPHYARTRNHGRLG</sequence>
<organism evidence="2 3">
    <name type="scientific">Lentzea indica</name>
    <dbReference type="NCBI Taxonomy" id="2604800"/>
    <lineage>
        <taxon>Bacteria</taxon>
        <taxon>Bacillati</taxon>
        <taxon>Actinomycetota</taxon>
        <taxon>Actinomycetes</taxon>
        <taxon>Pseudonocardiales</taxon>
        <taxon>Pseudonocardiaceae</taxon>
        <taxon>Lentzea</taxon>
    </lineage>
</organism>
<dbReference type="Proteomes" id="UP001515943">
    <property type="component" value="Unassembled WGS sequence"/>
</dbReference>
<evidence type="ECO:0000313" key="3">
    <source>
        <dbReference type="Proteomes" id="UP001515943"/>
    </source>
</evidence>
<proteinExistence type="predicted"/>